<protein>
    <recommendedName>
        <fullName evidence="2">Amine oxidase</fullName>
    </recommendedName>
</protein>
<evidence type="ECO:0008006" key="2">
    <source>
        <dbReference type="Google" id="ProtNLM"/>
    </source>
</evidence>
<dbReference type="EMBL" id="JF342589">
    <property type="protein sequence ID" value="AEH26458.1"/>
    <property type="molecule type" value="Genomic_DNA"/>
</dbReference>
<name>F8TTE7_9BACT</name>
<evidence type="ECO:0000313" key="1">
    <source>
        <dbReference type="EMBL" id="AEH26458.1"/>
    </source>
</evidence>
<feature type="non-terminal residue" evidence="1">
    <location>
        <position position="1"/>
    </location>
</feature>
<dbReference type="InterPro" id="IPR036188">
    <property type="entry name" value="FAD/NAD-bd_sf"/>
</dbReference>
<sequence length="269" mass="30198">GLFYFAARVPKAGVESQPFVTWPEGNGRVVRFLRGRLQQRIRTGQAVFDIAPTDMGVDVAACDASGTKVTGYRGERVIFAAPQFMTRYLIRPYRQNPPAHLAAFEYGSWMVANLHLTERPRSAGFPLSWDNVMYDSPSLGYVVATHQQLRDHGPTVFTYYYPLCDEDPKMARKKLLDTDWRGWADVALTDLARPHPEIRRLTERLDVMLWGHAMIRPRPGFHAGAARAEAARPYRGIHFAHSDLSGVALFEEALHHGVRAAAEVVQALG</sequence>
<dbReference type="AlphaFoldDB" id="F8TTE7"/>
<dbReference type="SUPFAM" id="SSF51905">
    <property type="entry name" value="FAD/NAD(P)-binding domain"/>
    <property type="match status" value="1"/>
</dbReference>
<proteinExistence type="predicted"/>
<reference evidence="1" key="1">
    <citation type="journal article" date="2011" name="FEMS Microbiol. Ecol.">
        <title>Polyketide synthase pathways identified from a metagenomic library are derived from soil Acidobacteria.</title>
        <authorList>
            <person name="Parsley L.C."/>
            <person name="Linneman J."/>
            <person name="Goode A.M."/>
            <person name="Becklund K."/>
            <person name="George I."/>
            <person name="Goodman R.M."/>
            <person name="Lopanik N.B."/>
            <person name="Liles M.R."/>
        </authorList>
    </citation>
    <scope>NUCLEOTIDE SEQUENCE</scope>
</reference>
<dbReference type="Gene3D" id="3.50.50.60">
    <property type="entry name" value="FAD/NAD(P)-binding domain"/>
    <property type="match status" value="1"/>
</dbReference>
<organism evidence="1">
    <name type="scientific">uncultured Acidobacteria bacterium A2</name>
    <dbReference type="NCBI Taxonomy" id="1036852"/>
    <lineage>
        <taxon>Bacteria</taxon>
        <taxon>Pseudomonadati</taxon>
        <taxon>Acidobacteriota</taxon>
        <taxon>environmental samples</taxon>
    </lineage>
</organism>
<accession>F8TTE7</accession>